<evidence type="ECO:0000313" key="2">
    <source>
        <dbReference type="Proteomes" id="UP000005959"/>
    </source>
</evidence>
<comment type="caution">
    <text evidence="1">The sequence shown here is derived from an EMBL/GenBank/DDBJ whole genome shotgun (WGS) entry which is preliminary data.</text>
</comment>
<proteinExistence type="predicted"/>
<organism evidence="1 2">
    <name type="scientific">Hafnia alvei ATCC 51873</name>
    <dbReference type="NCBI Taxonomy" id="1002364"/>
    <lineage>
        <taxon>Bacteria</taxon>
        <taxon>Pseudomonadati</taxon>
        <taxon>Pseudomonadota</taxon>
        <taxon>Gammaproteobacteria</taxon>
        <taxon>Enterobacterales</taxon>
        <taxon>Hafniaceae</taxon>
        <taxon>Hafnia</taxon>
    </lineage>
</organism>
<sequence length="120" mass="14453">MAYHIEILKFEETDEMVKNKEKEITPSELYSAIIDLLNIYADILDPDTYSEVMHYLEHGEYKMAYEGLFIDLIKANFQPQKIDMGYYLKICIKLKINNENIFNADFWEYLNNYLKKQQLY</sequence>
<evidence type="ECO:0000313" key="1">
    <source>
        <dbReference type="EMBL" id="EHM44121.1"/>
    </source>
</evidence>
<dbReference type="HOGENOM" id="CLU_2046365_0_0_6"/>
<dbReference type="PATRIC" id="fig|1002364.3.peg.1497"/>
<protein>
    <submittedName>
        <fullName evidence="1">Uncharacterized protein</fullName>
    </submittedName>
</protein>
<accession>G9Y502</accession>
<dbReference type="RefSeq" id="WP_004091545.1">
    <property type="nucleotide sequence ID" value="NZ_JH417508.1"/>
</dbReference>
<name>G9Y502_HAFAL</name>
<reference evidence="1 2" key="1">
    <citation type="submission" date="2011-08" db="EMBL/GenBank/DDBJ databases">
        <authorList>
            <person name="Weinstock G."/>
            <person name="Sodergren E."/>
            <person name="Clifton S."/>
            <person name="Fulton L."/>
            <person name="Fulton B."/>
            <person name="Courtney L."/>
            <person name="Fronick C."/>
            <person name="Harrison M."/>
            <person name="Strong C."/>
            <person name="Farmer C."/>
            <person name="Delahaunty K."/>
            <person name="Markovic C."/>
            <person name="Hall O."/>
            <person name="Minx P."/>
            <person name="Tomlinson C."/>
            <person name="Mitreva M."/>
            <person name="Hou S."/>
            <person name="Chen J."/>
            <person name="Wollam A."/>
            <person name="Pepin K.H."/>
            <person name="Johnson M."/>
            <person name="Bhonagiri V."/>
            <person name="Zhang X."/>
            <person name="Suruliraj S."/>
            <person name="Warren W."/>
            <person name="Chinwalla A."/>
            <person name="Mardis E.R."/>
            <person name="Wilson R.K."/>
        </authorList>
    </citation>
    <scope>NUCLEOTIDE SEQUENCE [LARGE SCALE GENOMIC DNA]</scope>
    <source>
        <strain evidence="1 2">ATCC 51873</strain>
    </source>
</reference>
<gene>
    <name evidence="1" type="ORF">HMPREF0454_01640</name>
</gene>
<dbReference type="EMBL" id="AGCI01000033">
    <property type="protein sequence ID" value="EHM44121.1"/>
    <property type="molecule type" value="Genomic_DNA"/>
</dbReference>
<dbReference type="Proteomes" id="UP000005959">
    <property type="component" value="Unassembled WGS sequence"/>
</dbReference>
<dbReference type="AlphaFoldDB" id="G9Y502"/>